<evidence type="ECO:0000256" key="1">
    <source>
        <dbReference type="ARBA" id="ARBA00010940"/>
    </source>
</evidence>
<gene>
    <name evidence="8" type="ORF">E3N88_01799</name>
</gene>
<evidence type="ECO:0000256" key="2">
    <source>
        <dbReference type="ARBA" id="ARBA00023015"/>
    </source>
</evidence>
<dbReference type="AlphaFoldDB" id="A0A5N6Q2I8"/>
<dbReference type="GO" id="GO:0000978">
    <property type="term" value="F:RNA polymerase II cis-regulatory region sequence-specific DNA binding"/>
    <property type="evidence" value="ECO:0007669"/>
    <property type="project" value="InterPro"/>
</dbReference>
<protein>
    <recommendedName>
        <fullName evidence="7">E2F/DP family winged-helix DNA-binding domain-containing protein</fullName>
    </recommendedName>
</protein>
<keyword evidence="3 6" id="KW-0238">DNA-binding</keyword>
<dbReference type="OrthoDB" id="5318at2759"/>
<dbReference type="Gene3D" id="1.10.10.10">
    <property type="entry name" value="Winged helix-like DNA-binding domain superfamily/Winged helix DNA-binding domain"/>
    <property type="match status" value="1"/>
</dbReference>
<dbReference type="Pfam" id="PF02319">
    <property type="entry name" value="WHD_E2F_TDP"/>
    <property type="match status" value="1"/>
</dbReference>
<accession>A0A5N6Q2I8</accession>
<evidence type="ECO:0000256" key="5">
    <source>
        <dbReference type="ARBA" id="ARBA00023306"/>
    </source>
</evidence>
<sequence>MRIFVVGLLIRTIRTLKGILNHLDLLKVADLISLDTAATALLGDVHDPTAMRTKVRRLYDIANVLSSMDLLEKTRHPESGKPSFRWLGLKNKSQSLDANSLKRRAFGTDITNHDNSKSKQIDSLSDWSSKDVTVAMHSNVDCVKVEYNENITMLKQSSRTSKEFVFGPFTPATTQKIGFSGNKKLKQAQDWENLADTYRPQYCNKVPILEARSFIAFMDIKYTKCLLDNMAALSDLFGHYVEAWKSWYDEADEKKQEKDEDSGYDFLLGACALNAPV</sequence>
<reference evidence="8 9" key="1">
    <citation type="submission" date="2019-05" db="EMBL/GenBank/DDBJ databases">
        <title>Mikania micrantha, genome provides insights into the molecular mechanism of rapid growth.</title>
        <authorList>
            <person name="Liu B."/>
        </authorList>
    </citation>
    <scope>NUCLEOTIDE SEQUENCE [LARGE SCALE GENOMIC DNA]</scope>
    <source>
        <strain evidence="8">NLD-2019</strain>
        <tissue evidence="8">Leaf</tissue>
    </source>
</reference>
<keyword evidence="9" id="KW-1185">Reference proteome</keyword>
<dbReference type="PANTHER" id="PTHR12081:SF99">
    <property type="entry name" value="E2F TRANSCRIPTION FACTOR-LIKE E2FF ISOFORM X1"/>
    <property type="match status" value="1"/>
</dbReference>
<dbReference type="GO" id="GO:0090575">
    <property type="term" value="C:RNA polymerase II transcription regulator complex"/>
    <property type="evidence" value="ECO:0007669"/>
    <property type="project" value="TreeGrafter"/>
</dbReference>
<dbReference type="GO" id="GO:0000981">
    <property type="term" value="F:DNA-binding transcription factor activity, RNA polymerase II-specific"/>
    <property type="evidence" value="ECO:0007669"/>
    <property type="project" value="TreeGrafter"/>
</dbReference>
<dbReference type="InterPro" id="IPR036388">
    <property type="entry name" value="WH-like_DNA-bd_sf"/>
</dbReference>
<evidence type="ECO:0000256" key="3">
    <source>
        <dbReference type="ARBA" id="ARBA00023125"/>
    </source>
</evidence>
<dbReference type="SMART" id="SM01372">
    <property type="entry name" value="E2F_TDP"/>
    <property type="match status" value="1"/>
</dbReference>
<dbReference type="InterPro" id="IPR036390">
    <property type="entry name" value="WH_DNA-bd_sf"/>
</dbReference>
<evidence type="ECO:0000256" key="4">
    <source>
        <dbReference type="ARBA" id="ARBA00023163"/>
    </source>
</evidence>
<evidence type="ECO:0000313" key="8">
    <source>
        <dbReference type="EMBL" id="KAD7478663.1"/>
    </source>
</evidence>
<evidence type="ECO:0000259" key="7">
    <source>
        <dbReference type="SMART" id="SM01372"/>
    </source>
</evidence>
<dbReference type="EMBL" id="SZYD01000001">
    <property type="protein sequence ID" value="KAD7478663.1"/>
    <property type="molecule type" value="Genomic_DNA"/>
</dbReference>
<dbReference type="PANTHER" id="PTHR12081">
    <property type="entry name" value="TRANSCRIPTION FACTOR E2F"/>
    <property type="match status" value="1"/>
</dbReference>
<keyword evidence="5" id="KW-0131">Cell cycle</keyword>
<evidence type="ECO:0000256" key="6">
    <source>
        <dbReference type="RuleBase" id="RU003796"/>
    </source>
</evidence>
<organism evidence="8 9">
    <name type="scientific">Mikania micrantha</name>
    <name type="common">bitter vine</name>
    <dbReference type="NCBI Taxonomy" id="192012"/>
    <lineage>
        <taxon>Eukaryota</taxon>
        <taxon>Viridiplantae</taxon>
        <taxon>Streptophyta</taxon>
        <taxon>Embryophyta</taxon>
        <taxon>Tracheophyta</taxon>
        <taxon>Spermatophyta</taxon>
        <taxon>Magnoliopsida</taxon>
        <taxon>eudicotyledons</taxon>
        <taxon>Gunneridae</taxon>
        <taxon>Pentapetalae</taxon>
        <taxon>asterids</taxon>
        <taxon>campanulids</taxon>
        <taxon>Asterales</taxon>
        <taxon>Asteraceae</taxon>
        <taxon>Asteroideae</taxon>
        <taxon>Heliantheae alliance</taxon>
        <taxon>Eupatorieae</taxon>
        <taxon>Mikania</taxon>
    </lineage>
</organism>
<dbReference type="Proteomes" id="UP000326396">
    <property type="component" value="Linkage Group LG1"/>
</dbReference>
<comment type="caution">
    <text evidence="8">The sequence shown here is derived from an EMBL/GenBank/DDBJ whole genome shotgun (WGS) entry which is preliminary data.</text>
</comment>
<feature type="domain" description="E2F/DP family winged-helix DNA-binding" evidence="7">
    <location>
        <begin position="11"/>
        <end position="88"/>
    </location>
</feature>
<keyword evidence="4 6" id="KW-0804">Transcription</keyword>
<proteinExistence type="inferred from homology"/>
<dbReference type="InterPro" id="IPR003316">
    <property type="entry name" value="E2F_WHTH_DNA-bd_dom"/>
</dbReference>
<keyword evidence="2 6" id="KW-0805">Transcription regulation</keyword>
<name>A0A5N6Q2I8_9ASTR</name>
<dbReference type="SUPFAM" id="SSF46785">
    <property type="entry name" value="Winged helix' DNA-binding domain"/>
    <property type="match status" value="1"/>
</dbReference>
<keyword evidence="6" id="KW-0539">Nucleus</keyword>
<comment type="similarity">
    <text evidence="1 6">Belongs to the E2F/DP family.</text>
</comment>
<dbReference type="InterPro" id="IPR015633">
    <property type="entry name" value="E2F"/>
</dbReference>
<comment type="subcellular location">
    <subcellularLocation>
        <location evidence="6">Nucleus</location>
    </subcellularLocation>
</comment>
<evidence type="ECO:0000313" key="9">
    <source>
        <dbReference type="Proteomes" id="UP000326396"/>
    </source>
</evidence>